<keyword evidence="6" id="KW-0456">Lyase</keyword>
<protein>
    <recommendedName>
        <fullName evidence="3">2-oxo-4-hydroxy-4-carboxy-5-ureidoimidazoline decarboxylase</fullName>
        <ecNumber evidence="3">4.1.1.97</ecNumber>
    </recommendedName>
</protein>
<sequence length="186" mass="19778">MADIDQSDPTDSVGLEWFNGLSSQQVLSVLHEVCSAAAWAEAIDDGRPFADTEAVLDASDDALASLTEADVDTALAGHPRIGERAHNASSQAEQSGVTGAGRDVLDELARANADYEDRFGHVYLVFANGRPADELLQILRSRLSNDPATERAVIRTELAKINRRRLVGLLGTGPAPSPSPSEESQA</sequence>
<dbReference type="NCBIfam" id="NF010372">
    <property type="entry name" value="PRK13798.1"/>
    <property type="match status" value="1"/>
</dbReference>
<dbReference type="AlphaFoldDB" id="A0A916STC5"/>
<proteinExistence type="predicted"/>
<keyword evidence="5" id="KW-0210">Decarboxylase</keyword>
<dbReference type="EMBL" id="BMGC01000001">
    <property type="protein sequence ID" value="GGB16689.1"/>
    <property type="molecule type" value="Genomic_DNA"/>
</dbReference>
<dbReference type="InterPro" id="IPR018020">
    <property type="entry name" value="OHCU_decarboxylase"/>
</dbReference>
<evidence type="ECO:0000256" key="4">
    <source>
        <dbReference type="ARBA" id="ARBA00022631"/>
    </source>
</evidence>
<dbReference type="InterPro" id="IPR036778">
    <property type="entry name" value="OHCU_decarboxylase_sf"/>
</dbReference>
<keyword evidence="9" id="KW-1185">Reference proteome</keyword>
<dbReference type="EC" id="4.1.1.97" evidence="3"/>
<evidence type="ECO:0000259" key="7">
    <source>
        <dbReference type="Pfam" id="PF09349"/>
    </source>
</evidence>
<evidence type="ECO:0000256" key="1">
    <source>
        <dbReference type="ARBA" id="ARBA00001163"/>
    </source>
</evidence>
<dbReference type="GO" id="GO:0019628">
    <property type="term" value="P:urate catabolic process"/>
    <property type="evidence" value="ECO:0007669"/>
    <property type="project" value="TreeGrafter"/>
</dbReference>
<evidence type="ECO:0000256" key="3">
    <source>
        <dbReference type="ARBA" id="ARBA00012257"/>
    </source>
</evidence>
<gene>
    <name evidence="8" type="ORF">GCM10011489_00990</name>
</gene>
<reference evidence="8" key="1">
    <citation type="journal article" date="2014" name="Int. J. Syst. Evol. Microbiol.">
        <title>Complete genome sequence of Corynebacterium casei LMG S-19264T (=DSM 44701T), isolated from a smear-ripened cheese.</title>
        <authorList>
            <consortium name="US DOE Joint Genome Institute (JGI-PGF)"/>
            <person name="Walter F."/>
            <person name="Albersmeier A."/>
            <person name="Kalinowski J."/>
            <person name="Ruckert C."/>
        </authorList>
    </citation>
    <scope>NUCLEOTIDE SEQUENCE</scope>
    <source>
        <strain evidence="8">CGMCC 1.12827</strain>
    </source>
</reference>
<keyword evidence="4" id="KW-0659">Purine metabolism</keyword>
<accession>A0A916STC5</accession>
<dbReference type="PANTHER" id="PTHR43466">
    <property type="entry name" value="2-OXO-4-HYDROXY-4-CARBOXY-5-UREIDOIMIDAZOLINE DECARBOXYLASE-RELATED"/>
    <property type="match status" value="1"/>
</dbReference>
<dbReference type="SUPFAM" id="SSF158694">
    <property type="entry name" value="UraD-Like"/>
    <property type="match status" value="1"/>
</dbReference>
<dbReference type="GO" id="GO:0051997">
    <property type="term" value="F:2-oxo-4-hydroxy-4-carboxy-5-ureidoimidazoline decarboxylase activity"/>
    <property type="evidence" value="ECO:0007669"/>
    <property type="project" value="UniProtKB-EC"/>
</dbReference>
<reference evidence="8" key="2">
    <citation type="submission" date="2020-09" db="EMBL/GenBank/DDBJ databases">
        <authorList>
            <person name="Sun Q."/>
            <person name="Zhou Y."/>
        </authorList>
    </citation>
    <scope>NUCLEOTIDE SEQUENCE</scope>
    <source>
        <strain evidence="8">CGMCC 1.12827</strain>
    </source>
</reference>
<dbReference type="Proteomes" id="UP000621454">
    <property type="component" value="Unassembled WGS sequence"/>
</dbReference>
<dbReference type="Gene3D" id="1.10.3330.10">
    <property type="entry name" value="Oxo-4-hydroxy-4-carboxy-5-ureidoimidazoline decarboxylase"/>
    <property type="match status" value="1"/>
</dbReference>
<evidence type="ECO:0000313" key="9">
    <source>
        <dbReference type="Proteomes" id="UP000621454"/>
    </source>
</evidence>
<comment type="catalytic activity">
    <reaction evidence="1">
        <text>5-hydroxy-2-oxo-4-ureido-2,5-dihydro-1H-imidazole-5-carboxylate + H(+) = (S)-allantoin + CO2</text>
        <dbReference type="Rhea" id="RHEA:26301"/>
        <dbReference type="ChEBI" id="CHEBI:15378"/>
        <dbReference type="ChEBI" id="CHEBI:15678"/>
        <dbReference type="ChEBI" id="CHEBI:16526"/>
        <dbReference type="ChEBI" id="CHEBI:58639"/>
        <dbReference type="EC" id="4.1.1.97"/>
    </reaction>
</comment>
<dbReference type="GO" id="GO:0006144">
    <property type="term" value="P:purine nucleobase metabolic process"/>
    <property type="evidence" value="ECO:0007669"/>
    <property type="project" value="UniProtKB-KW"/>
</dbReference>
<dbReference type="PANTHER" id="PTHR43466:SF1">
    <property type="entry name" value="2-OXO-4-HYDROXY-4-CARBOXY-5-UREIDOIMIDAZOLINE DECARBOXYLASE-RELATED"/>
    <property type="match status" value="1"/>
</dbReference>
<evidence type="ECO:0000256" key="6">
    <source>
        <dbReference type="ARBA" id="ARBA00023239"/>
    </source>
</evidence>
<evidence type="ECO:0000256" key="5">
    <source>
        <dbReference type="ARBA" id="ARBA00022793"/>
    </source>
</evidence>
<dbReference type="InterPro" id="IPR017595">
    <property type="entry name" value="OHCU_decarboxylase-2"/>
</dbReference>
<name>A0A916STC5_9ACTN</name>
<dbReference type="Pfam" id="PF09349">
    <property type="entry name" value="OHCU_decarbox"/>
    <property type="match status" value="1"/>
</dbReference>
<dbReference type="NCBIfam" id="TIGR03180">
    <property type="entry name" value="UraD_2"/>
    <property type="match status" value="1"/>
</dbReference>
<comment type="caution">
    <text evidence="8">The sequence shown here is derived from an EMBL/GenBank/DDBJ whole genome shotgun (WGS) entry which is preliminary data.</text>
</comment>
<evidence type="ECO:0000256" key="2">
    <source>
        <dbReference type="ARBA" id="ARBA00004754"/>
    </source>
</evidence>
<feature type="domain" description="Oxo-4-hydroxy-4-carboxy-5-ureidoimidazoline decarboxylase" evidence="7">
    <location>
        <begin position="19"/>
        <end position="166"/>
    </location>
</feature>
<comment type="pathway">
    <text evidence="2">Purine metabolism; urate degradation; (S)-allantoin from urate: step 3/3.</text>
</comment>
<evidence type="ECO:0000313" key="8">
    <source>
        <dbReference type="EMBL" id="GGB16689.1"/>
    </source>
</evidence>
<organism evidence="8 9">
    <name type="scientific">Gordonia jinhuaensis</name>
    <dbReference type="NCBI Taxonomy" id="1517702"/>
    <lineage>
        <taxon>Bacteria</taxon>
        <taxon>Bacillati</taxon>
        <taxon>Actinomycetota</taxon>
        <taxon>Actinomycetes</taxon>
        <taxon>Mycobacteriales</taxon>
        <taxon>Gordoniaceae</taxon>
        <taxon>Gordonia</taxon>
    </lineage>
</organism>